<reference evidence="1" key="2">
    <citation type="submission" date="2020-11" db="EMBL/GenBank/DDBJ databases">
        <authorList>
            <person name="McCartney M.A."/>
            <person name="Auch B."/>
            <person name="Kono T."/>
            <person name="Mallez S."/>
            <person name="Becker A."/>
            <person name="Gohl D.M."/>
            <person name="Silverstein K.A.T."/>
            <person name="Koren S."/>
            <person name="Bechman K.B."/>
            <person name="Herman A."/>
            <person name="Abrahante J.E."/>
            <person name="Garbe J."/>
        </authorList>
    </citation>
    <scope>NUCLEOTIDE SEQUENCE</scope>
    <source>
        <strain evidence="1">Duluth1</strain>
        <tissue evidence="1">Whole animal</tissue>
    </source>
</reference>
<reference evidence="1" key="1">
    <citation type="journal article" date="2019" name="bioRxiv">
        <title>The Genome of the Zebra Mussel, Dreissena polymorpha: A Resource for Invasive Species Research.</title>
        <authorList>
            <person name="McCartney M.A."/>
            <person name="Auch B."/>
            <person name="Kono T."/>
            <person name="Mallez S."/>
            <person name="Zhang Y."/>
            <person name="Obille A."/>
            <person name="Becker A."/>
            <person name="Abrahante J.E."/>
            <person name="Garbe J."/>
            <person name="Badalamenti J.P."/>
            <person name="Herman A."/>
            <person name="Mangelson H."/>
            <person name="Liachko I."/>
            <person name="Sullivan S."/>
            <person name="Sone E.D."/>
            <person name="Koren S."/>
            <person name="Silverstein K.A.T."/>
            <person name="Beckman K.B."/>
            <person name="Gohl D.M."/>
        </authorList>
    </citation>
    <scope>NUCLEOTIDE SEQUENCE</scope>
    <source>
        <strain evidence="1">Duluth1</strain>
        <tissue evidence="1">Whole animal</tissue>
    </source>
</reference>
<sequence>MAQDPSPYQTARMLAAYGTRPITLPDCADAGCIWHKTHHLTRLRGCWLHMAQDPSPYQTARMLAAYGTRVTPYQTARMLAAYGTRPITLPDCADAGCIWHKIHHLTRLRGCWLHMAQDPSPYQTAWMLAAYGTRPITLPDCADAGCIWHKSNTLPDCADAGCIWHKTHHLTRLRGCWLHMAQDPSPYQTARMLAAYGTRVTPYQTARMLAAYGTRPITLPDCADAGCIWHKTHHLTRLRGCWLHMAQDPSPYQTARMLAAYGTRPITLPDCADAGCIWHKTHHLTKLRG</sequence>
<dbReference type="Proteomes" id="UP000828390">
    <property type="component" value="Unassembled WGS sequence"/>
</dbReference>
<dbReference type="EMBL" id="JAIWYP010000011">
    <property type="protein sequence ID" value="KAH3735439.1"/>
    <property type="molecule type" value="Genomic_DNA"/>
</dbReference>
<comment type="caution">
    <text evidence="1">The sequence shown here is derived from an EMBL/GenBank/DDBJ whole genome shotgun (WGS) entry which is preliminary data.</text>
</comment>
<dbReference type="AlphaFoldDB" id="A0A9D4D094"/>
<proteinExistence type="predicted"/>
<name>A0A9D4D094_DREPO</name>
<organism evidence="1 2">
    <name type="scientific">Dreissena polymorpha</name>
    <name type="common">Zebra mussel</name>
    <name type="synonym">Mytilus polymorpha</name>
    <dbReference type="NCBI Taxonomy" id="45954"/>
    <lineage>
        <taxon>Eukaryota</taxon>
        <taxon>Metazoa</taxon>
        <taxon>Spiralia</taxon>
        <taxon>Lophotrochozoa</taxon>
        <taxon>Mollusca</taxon>
        <taxon>Bivalvia</taxon>
        <taxon>Autobranchia</taxon>
        <taxon>Heteroconchia</taxon>
        <taxon>Euheterodonta</taxon>
        <taxon>Imparidentia</taxon>
        <taxon>Neoheterodontei</taxon>
        <taxon>Myida</taxon>
        <taxon>Dreissenoidea</taxon>
        <taxon>Dreissenidae</taxon>
        <taxon>Dreissena</taxon>
    </lineage>
</organism>
<protein>
    <submittedName>
        <fullName evidence="1">Uncharacterized protein</fullName>
    </submittedName>
</protein>
<evidence type="ECO:0000313" key="1">
    <source>
        <dbReference type="EMBL" id="KAH3735439.1"/>
    </source>
</evidence>
<gene>
    <name evidence="1" type="ORF">DPMN_041968</name>
</gene>
<keyword evidence="2" id="KW-1185">Reference proteome</keyword>
<accession>A0A9D4D094</accession>
<evidence type="ECO:0000313" key="2">
    <source>
        <dbReference type="Proteomes" id="UP000828390"/>
    </source>
</evidence>